<keyword evidence="6" id="KW-0436">Ligase</keyword>
<keyword evidence="11" id="KW-0030">Aminoacyl-tRNA synthetase</keyword>
<dbReference type="InterPro" id="IPR006195">
    <property type="entry name" value="aa-tRNA-synth_II"/>
</dbReference>
<dbReference type="Gene3D" id="3.30.720.200">
    <property type="match status" value="1"/>
</dbReference>
<dbReference type="FunFam" id="3.30.720.200:FF:000001">
    <property type="entry name" value="Glycine--tRNA ligase 2"/>
    <property type="match status" value="1"/>
</dbReference>
<dbReference type="GO" id="GO:0070150">
    <property type="term" value="P:mitochondrial glycyl-tRNA aminoacylation"/>
    <property type="evidence" value="ECO:0007669"/>
    <property type="project" value="TreeGrafter"/>
</dbReference>
<dbReference type="AlphaFoldDB" id="A0AAE0N0F0"/>
<accession>A0AAE0N0F0</accession>
<keyword evidence="10" id="KW-0648">Protein biosynthesis</keyword>
<dbReference type="CDD" id="cd00774">
    <property type="entry name" value="GlyRS-like_core"/>
    <property type="match status" value="1"/>
</dbReference>
<dbReference type="Gene3D" id="3.40.50.800">
    <property type="entry name" value="Anticodon-binding domain"/>
    <property type="match status" value="1"/>
</dbReference>
<evidence type="ECO:0000256" key="10">
    <source>
        <dbReference type="ARBA" id="ARBA00022917"/>
    </source>
</evidence>
<name>A0AAE0N0F0_9PEZI</name>
<feature type="domain" description="Aminoacyl-transfer RNA synthetases class-II family profile" evidence="14">
    <location>
        <begin position="179"/>
        <end position="501"/>
    </location>
</feature>
<dbReference type="EMBL" id="JAULSN010000008">
    <property type="protein sequence ID" value="KAK3366117.1"/>
    <property type="molecule type" value="Genomic_DNA"/>
</dbReference>
<evidence type="ECO:0000256" key="12">
    <source>
        <dbReference type="ARBA" id="ARBA00030057"/>
    </source>
</evidence>
<dbReference type="InterPro" id="IPR036621">
    <property type="entry name" value="Anticodon-bd_dom_sf"/>
</dbReference>
<sequence length="635" mass="70740">MASMTTLNGSRFDRSLFESVLKRRFFFTEAFEIYRLSPNFKGDNRGLYDYGPPGTALQTNIENILELDCSVLTPELVLKTSGHVDKFADWMCKDPTKGEYLRADHLVENVLESRLSRGLSGPCKDSPKLDDAAISEYNDILAKIDNYDGPQLGELITRLDIRNPDGNGEVNPPIPFNLMFKSTIGPSSAAPVYLRPETAQGQFLNFKKLLDYNQGSMPFASASVGKAYRNEISPRSGLLRVREFLMAEIEHFVDPENKQHARFSEVCNVKLPLLDKEKQLAGNTTPQTLTVGEAVESKVVDNETLGYFLGRVMLFLLKTGIDPLKVRFRQHMDNEMAHYACDCWDAELLTSYGWIECVGCADRSAYDLTVHSKYTGTPLVVKQVLSEPVKVEEWEAALEKKLVGPRFKRDAKAIQTSVEGLDQTSLEQLATQLRETGAVTINTPVLSDGSTSVELSSDLLAIYKVTRTSNTREYTPNVIEPSFGIGRILYGLLEQVYWHRPHDAARAVLSLPLSVAPIKVLIVPLSAQPQFIPLVRKLSARLRSLGISNNVDSSSASIGKRYARNDELGTPLGITIDFDTLADGSITLRERDNMTQLRGSEDEVVQAVKNLADSTESWEEISQRLQPFLGQGQED</sequence>
<evidence type="ECO:0000256" key="6">
    <source>
        <dbReference type="ARBA" id="ARBA00022598"/>
    </source>
</evidence>
<dbReference type="PANTHER" id="PTHR10745:SF0">
    <property type="entry name" value="GLYCINE--TRNA LIGASE"/>
    <property type="match status" value="1"/>
</dbReference>
<dbReference type="InterPro" id="IPR045864">
    <property type="entry name" value="aa-tRNA-synth_II/BPL/LPL"/>
</dbReference>
<dbReference type="PANTHER" id="PTHR10745">
    <property type="entry name" value="GLYCYL-TRNA SYNTHETASE/DNA POLYMERASE SUBUNIT GAMMA-2"/>
    <property type="match status" value="1"/>
</dbReference>
<comment type="subcellular location">
    <subcellularLocation>
        <location evidence="1">Cytoplasm</location>
    </subcellularLocation>
</comment>
<dbReference type="InterPro" id="IPR002314">
    <property type="entry name" value="aa-tRNA-synt_IIb"/>
</dbReference>
<dbReference type="InterPro" id="IPR004154">
    <property type="entry name" value="Anticodon-bd"/>
</dbReference>
<comment type="subunit">
    <text evidence="3">Homodimer.</text>
</comment>
<evidence type="ECO:0000256" key="3">
    <source>
        <dbReference type="ARBA" id="ARBA00011738"/>
    </source>
</evidence>
<dbReference type="SUPFAM" id="SSF52954">
    <property type="entry name" value="Class II aaRS ABD-related"/>
    <property type="match status" value="1"/>
</dbReference>
<evidence type="ECO:0000313" key="16">
    <source>
        <dbReference type="Proteomes" id="UP001287356"/>
    </source>
</evidence>
<keyword evidence="8" id="KW-0547">Nucleotide-binding</keyword>
<dbReference type="GO" id="GO:0005739">
    <property type="term" value="C:mitochondrion"/>
    <property type="evidence" value="ECO:0007669"/>
    <property type="project" value="TreeGrafter"/>
</dbReference>
<gene>
    <name evidence="15" type="ORF">B0T24DRAFT_652074</name>
</gene>
<keyword evidence="16" id="KW-1185">Reference proteome</keyword>
<dbReference type="Pfam" id="PF03129">
    <property type="entry name" value="HGTP_anticodon"/>
    <property type="match status" value="1"/>
</dbReference>
<dbReference type="InterPro" id="IPR033731">
    <property type="entry name" value="GlyRS-like_core"/>
</dbReference>
<protein>
    <recommendedName>
        <fullName evidence="4">glycine--tRNA ligase</fullName>
        <ecNumber evidence="4">6.1.1.14</ecNumber>
    </recommendedName>
    <alternativeName>
        <fullName evidence="12">Diadenosine tetraphosphate synthetase</fullName>
    </alternativeName>
</protein>
<proteinExistence type="inferred from homology"/>
<evidence type="ECO:0000256" key="5">
    <source>
        <dbReference type="ARBA" id="ARBA00022490"/>
    </source>
</evidence>
<comment type="catalytic activity">
    <reaction evidence="13">
        <text>2 ATP + H(+) = P(1),P(4)-bis(5'-adenosyl) tetraphosphate + diphosphate</text>
        <dbReference type="Rhea" id="RHEA:34935"/>
        <dbReference type="ChEBI" id="CHEBI:15378"/>
        <dbReference type="ChEBI" id="CHEBI:30616"/>
        <dbReference type="ChEBI" id="CHEBI:33019"/>
        <dbReference type="ChEBI" id="CHEBI:58141"/>
    </reaction>
</comment>
<dbReference type="FunFam" id="3.40.50.800:FF:000004">
    <property type="entry name" value="Glycine--tRNA ligase 2"/>
    <property type="match status" value="1"/>
</dbReference>
<evidence type="ECO:0000256" key="2">
    <source>
        <dbReference type="ARBA" id="ARBA00008226"/>
    </source>
</evidence>
<dbReference type="Gene3D" id="3.30.930.10">
    <property type="entry name" value="Bira Bifunctional Protein, Domain 2"/>
    <property type="match status" value="1"/>
</dbReference>
<comment type="caution">
    <text evidence="15">The sequence shown here is derived from an EMBL/GenBank/DDBJ whole genome shotgun (WGS) entry which is preliminary data.</text>
</comment>
<dbReference type="Gene3D" id="3.30.40.230">
    <property type="match status" value="1"/>
</dbReference>
<evidence type="ECO:0000313" key="15">
    <source>
        <dbReference type="EMBL" id="KAK3366117.1"/>
    </source>
</evidence>
<dbReference type="NCBIfam" id="TIGR00389">
    <property type="entry name" value="glyS_dimeric"/>
    <property type="match status" value="1"/>
</dbReference>
<dbReference type="Pfam" id="PF00587">
    <property type="entry name" value="tRNA-synt_2b"/>
    <property type="match status" value="1"/>
</dbReference>
<keyword evidence="7" id="KW-0808">Transferase</keyword>
<evidence type="ECO:0000256" key="7">
    <source>
        <dbReference type="ARBA" id="ARBA00022679"/>
    </source>
</evidence>
<reference evidence="15" key="2">
    <citation type="submission" date="2023-06" db="EMBL/GenBank/DDBJ databases">
        <authorList>
            <consortium name="Lawrence Berkeley National Laboratory"/>
            <person name="Haridas S."/>
            <person name="Hensen N."/>
            <person name="Bonometti L."/>
            <person name="Westerberg I."/>
            <person name="Brannstrom I.O."/>
            <person name="Guillou S."/>
            <person name="Cros-Aarteil S."/>
            <person name="Calhoun S."/>
            <person name="Kuo A."/>
            <person name="Mondo S."/>
            <person name="Pangilinan J."/>
            <person name="Riley R."/>
            <person name="Labutti K."/>
            <person name="Andreopoulos B."/>
            <person name="Lipzen A."/>
            <person name="Chen C."/>
            <person name="Yanf M."/>
            <person name="Daum C."/>
            <person name="Ng V."/>
            <person name="Clum A."/>
            <person name="Steindorff A."/>
            <person name="Ohm R."/>
            <person name="Martin F."/>
            <person name="Silar P."/>
            <person name="Natvig D."/>
            <person name="Lalanne C."/>
            <person name="Gautier V."/>
            <person name="Ament-Velasquez S.L."/>
            <person name="Kruys A."/>
            <person name="Hutchinson M.I."/>
            <person name="Powell A.J."/>
            <person name="Barry K."/>
            <person name="Miller A.N."/>
            <person name="Grigoriev I.V."/>
            <person name="Debuchy R."/>
            <person name="Gladieux P."/>
            <person name="Thoren M.H."/>
            <person name="Johannesson H."/>
        </authorList>
    </citation>
    <scope>NUCLEOTIDE SEQUENCE</scope>
    <source>
        <strain evidence="15">CBS 958.72</strain>
    </source>
</reference>
<reference evidence="15" key="1">
    <citation type="journal article" date="2023" name="Mol. Phylogenet. Evol.">
        <title>Genome-scale phylogeny and comparative genomics of the fungal order Sordariales.</title>
        <authorList>
            <person name="Hensen N."/>
            <person name="Bonometti L."/>
            <person name="Westerberg I."/>
            <person name="Brannstrom I.O."/>
            <person name="Guillou S."/>
            <person name="Cros-Aarteil S."/>
            <person name="Calhoun S."/>
            <person name="Haridas S."/>
            <person name="Kuo A."/>
            <person name="Mondo S."/>
            <person name="Pangilinan J."/>
            <person name="Riley R."/>
            <person name="LaButti K."/>
            <person name="Andreopoulos B."/>
            <person name="Lipzen A."/>
            <person name="Chen C."/>
            <person name="Yan M."/>
            <person name="Daum C."/>
            <person name="Ng V."/>
            <person name="Clum A."/>
            <person name="Steindorff A."/>
            <person name="Ohm R.A."/>
            <person name="Martin F."/>
            <person name="Silar P."/>
            <person name="Natvig D.O."/>
            <person name="Lalanne C."/>
            <person name="Gautier V."/>
            <person name="Ament-Velasquez S.L."/>
            <person name="Kruys A."/>
            <person name="Hutchinson M.I."/>
            <person name="Powell A.J."/>
            <person name="Barry K."/>
            <person name="Miller A.N."/>
            <person name="Grigoriev I.V."/>
            <person name="Debuchy R."/>
            <person name="Gladieux P."/>
            <person name="Hiltunen Thoren M."/>
            <person name="Johannesson H."/>
        </authorList>
    </citation>
    <scope>NUCLEOTIDE SEQUENCE</scope>
    <source>
        <strain evidence="15">CBS 958.72</strain>
    </source>
</reference>
<dbReference type="SUPFAM" id="SSF55681">
    <property type="entry name" value="Class II aaRS and biotin synthetases"/>
    <property type="match status" value="1"/>
</dbReference>
<dbReference type="PROSITE" id="PS50862">
    <property type="entry name" value="AA_TRNA_LIGASE_II"/>
    <property type="match status" value="1"/>
</dbReference>
<organism evidence="15 16">
    <name type="scientific">Lasiosphaeria ovina</name>
    <dbReference type="NCBI Taxonomy" id="92902"/>
    <lineage>
        <taxon>Eukaryota</taxon>
        <taxon>Fungi</taxon>
        <taxon>Dikarya</taxon>
        <taxon>Ascomycota</taxon>
        <taxon>Pezizomycotina</taxon>
        <taxon>Sordariomycetes</taxon>
        <taxon>Sordariomycetidae</taxon>
        <taxon>Sordariales</taxon>
        <taxon>Lasiosphaeriaceae</taxon>
        <taxon>Lasiosphaeria</taxon>
    </lineage>
</organism>
<evidence type="ECO:0000256" key="8">
    <source>
        <dbReference type="ARBA" id="ARBA00022741"/>
    </source>
</evidence>
<evidence type="ECO:0000256" key="4">
    <source>
        <dbReference type="ARBA" id="ARBA00012829"/>
    </source>
</evidence>
<evidence type="ECO:0000256" key="13">
    <source>
        <dbReference type="ARBA" id="ARBA00051967"/>
    </source>
</evidence>
<evidence type="ECO:0000256" key="1">
    <source>
        <dbReference type="ARBA" id="ARBA00004496"/>
    </source>
</evidence>
<evidence type="ECO:0000256" key="11">
    <source>
        <dbReference type="ARBA" id="ARBA00023146"/>
    </source>
</evidence>
<dbReference type="Proteomes" id="UP001287356">
    <property type="component" value="Unassembled WGS sequence"/>
</dbReference>
<dbReference type="InterPro" id="IPR002315">
    <property type="entry name" value="tRNA-synt_gly"/>
</dbReference>
<dbReference type="NCBIfam" id="NF003211">
    <property type="entry name" value="PRK04173.1"/>
    <property type="match status" value="1"/>
</dbReference>
<dbReference type="PRINTS" id="PR01043">
    <property type="entry name" value="TRNASYNTHGLY"/>
</dbReference>
<keyword evidence="9" id="KW-0067">ATP-binding</keyword>
<dbReference type="GO" id="GO:0004820">
    <property type="term" value="F:glycine-tRNA ligase activity"/>
    <property type="evidence" value="ECO:0007669"/>
    <property type="project" value="UniProtKB-EC"/>
</dbReference>
<dbReference type="GO" id="GO:0005524">
    <property type="term" value="F:ATP binding"/>
    <property type="evidence" value="ECO:0007669"/>
    <property type="project" value="UniProtKB-KW"/>
</dbReference>
<comment type="similarity">
    <text evidence="2">Belongs to the class-II aminoacyl-tRNA synthetase family.</text>
</comment>
<keyword evidence="5" id="KW-0963">Cytoplasm</keyword>
<dbReference type="InterPro" id="IPR027031">
    <property type="entry name" value="Gly-tRNA_synthase/POLG2"/>
</dbReference>
<dbReference type="EC" id="6.1.1.14" evidence="4"/>
<evidence type="ECO:0000259" key="14">
    <source>
        <dbReference type="PROSITE" id="PS50862"/>
    </source>
</evidence>
<dbReference type="FunFam" id="3.30.930.10:FF:000010">
    <property type="entry name" value="Glycyl-tRNA synthetase 1"/>
    <property type="match status" value="1"/>
</dbReference>
<dbReference type="GO" id="GO:0016740">
    <property type="term" value="F:transferase activity"/>
    <property type="evidence" value="ECO:0007669"/>
    <property type="project" value="UniProtKB-KW"/>
</dbReference>
<evidence type="ECO:0000256" key="9">
    <source>
        <dbReference type="ARBA" id="ARBA00022840"/>
    </source>
</evidence>